<dbReference type="Gene3D" id="6.10.250.370">
    <property type="match status" value="1"/>
</dbReference>
<dbReference type="AlphaFoldDB" id="A0A7J7Z5H7"/>
<feature type="domain" description="SB" evidence="6">
    <location>
        <begin position="131"/>
        <end position="178"/>
    </location>
</feature>
<dbReference type="Pfam" id="PF09454">
    <property type="entry name" value="Vps23_core"/>
    <property type="match status" value="1"/>
</dbReference>
<dbReference type="PANTHER" id="PTHR23306">
    <property type="entry name" value="TUMOR SUSCEPTIBILITY GENE 101 PROTEIN-RELATED"/>
    <property type="match status" value="1"/>
</dbReference>
<dbReference type="Proteomes" id="UP000527355">
    <property type="component" value="Unassembled WGS sequence"/>
</dbReference>
<gene>
    <name evidence="7" type="ORF">mMyoMyo1_010715</name>
</gene>
<keyword evidence="5" id="KW-0175">Coiled coil</keyword>
<evidence type="ECO:0000313" key="8">
    <source>
        <dbReference type="Proteomes" id="UP000527355"/>
    </source>
</evidence>
<dbReference type="GO" id="GO:0008333">
    <property type="term" value="P:endosome to lysosome transport"/>
    <property type="evidence" value="ECO:0007669"/>
    <property type="project" value="TreeGrafter"/>
</dbReference>
<dbReference type="GO" id="GO:0000813">
    <property type="term" value="C:ESCRT I complex"/>
    <property type="evidence" value="ECO:0007669"/>
    <property type="project" value="TreeGrafter"/>
</dbReference>
<organism evidence="7 8">
    <name type="scientific">Myotis myotis</name>
    <name type="common">Greater mouse-eared bat</name>
    <name type="synonym">Vespertilio myotis</name>
    <dbReference type="NCBI Taxonomy" id="51298"/>
    <lineage>
        <taxon>Eukaryota</taxon>
        <taxon>Metazoa</taxon>
        <taxon>Chordata</taxon>
        <taxon>Craniata</taxon>
        <taxon>Vertebrata</taxon>
        <taxon>Euteleostomi</taxon>
        <taxon>Mammalia</taxon>
        <taxon>Eutheria</taxon>
        <taxon>Laurasiatheria</taxon>
        <taxon>Chiroptera</taxon>
        <taxon>Yangochiroptera</taxon>
        <taxon>Vespertilionidae</taxon>
        <taxon>Myotis</taxon>
    </lineage>
</organism>
<feature type="coiled-coil region" evidence="5">
    <location>
        <begin position="55"/>
        <end position="123"/>
    </location>
</feature>
<comment type="caution">
    <text evidence="7">The sequence shown here is derived from an EMBL/GenBank/DDBJ whole genome shotgun (WGS) entry which is preliminary data.</text>
</comment>
<dbReference type="InterPro" id="IPR017916">
    <property type="entry name" value="SB_dom"/>
</dbReference>
<name>A0A7J7Z5H7_MYOMY</name>
<evidence type="ECO:0000256" key="2">
    <source>
        <dbReference type="ARBA" id="ARBA00022448"/>
    </source>
</evidence>
<keyword evidence="4" id="KW-0653">Protein transport</keyword>
<dbReference type="SUPFAM" id="SSF140111">
    <property type="entry name" value="Endosomal sorting complex assembly domain"/>
    <property type="match status" value="1"/>
</dbReference>
<evidence type="ECO:0000256" key="3">
    <source>
        <dbReference type="ARBA" id="ARBA00022753"/>
    </source>
</evidence>
<sequence>MITSAVLTHLVVRICHKKFPVPFPASCEHCWSQWGWLISEDTFQAFLISMVSEKLRWQKEEMDSAQAELNALKRTEEDLKQRHQKLEEMVICLDQEAAEDDKNIELLRKKDELSSALEKMDNQSESNDIDEVIIPTAPLYKQILNLYIEENATEDSTFYLGGALRQRVIDLDVFLKHVFCLRALMQKARKNVGLSDLYCLL</sequence>
<reference evidence="7 8" key="1">
    <citation type="journal article" date="2020" name="Nature">
        <title>Six reference-quality genomes reveal evolution of bat adaptations.</title>
        <authorList>
            <person name="Jebb D."/>
            <person name="Huang Z."/>
            <person name="Pippel M."/>
            <person name="Hughes G.M."/>
            <person name="Lavrichenko K."/>
            <person name="Devanna P."/>
            <person name="Winkler S."/>
            <person name="Jermiin L.S."/>
            <person name="Skirmuntt E.C."/>
            <person name="Katzourakis A."/>
            <person name="Burkitt-Gray L."/>
            <person name="Ray D.A."/>
            <person name="Sullivan K.A.M."/>
            <person name="Roscito J.G."/>
            <person name="Kirilenko B.M."/>
            <person name="Davalos L.M."/>
            <person name="Corthals A.P."/>
            <person name="Power M.L."/>
            <person name="Jones G."/>
            <person name="Ransome R.D."/>
            <person name="Dechmann D.K.N."/>
            <person name="Locatelli A.G."/>
            <person name="Puechmaille S.J."/>
            <person name="Fedrigo O."/>
            <person name="Jarvis E.D."/>
            <person name="Hiller M."/>
            <person name="Vernes S.C."/>
            <person name="Myers E.W."/>
            <person name="Teeling E.C."/>
        </authorList>
    </citation>
    <scope>NUCLEOTIDE SEQUENCE [LARGE SCALE GENOMIC DNA]</scope>
    <source>
        <strain evidence="7">MMyoMyo1</strain>
        <tissue evidence="7">Flight muscle</tissue>
    </source>
</reference>
<proteinExistence type="predicted"/>
<dbReference type="PANTHER" id="PTHR23306:SF17">
    <property type="entry name" value="TUMOR SUSCEPTIBILITY GENE 101 PROTEIN"/>
    <property type="match status" value="1"/>
</dbReference>
<evidence type="ECO:0000256" key="5">
    <source>
        <dbReference type="SAM" id="Coils"/>
    </source>
</evidence>
<dbReference type="EMBL" id="JABWUV010000003">
    <property type="protein sequence ID" value="KAF6369369.1"/>
    <property type="molecule type" value="Genomic_DNA"/>
</dbReference>
<comment type="subcellular location">
    <subcellularLocation>
        <location evidence="1">Endosome</location>
    </subcellularLocation>
</comment>
<keyword evidence="8" id="KW-1185">Reference proteome</keyword>
<dbReference type="GO" id="GO:0043130">
    <property type="term" value="F:ubiquitin binding"/>
    <property type="evidence" value="ECO:0007669"/>
    <property type="project" value="TreeGrafter"/>
</dbReference>
<dbReference type="VEuPathDB" id="HostDB:GeneID_118664904"/>
<dbReference type="InterPro" id="IPR052070">
    <property type="entry name" value="ESCRT-I_UEV_domain"/>
</dbReference>
<evidence type="ECO:0000256" key="4">
    <source>
        <dbReference type="ARBA" id="ARBA00022927"/>
    </source>
</evidence>
<evidence type="ECO:0000259" key="6">
    <source>
        <dbReference type="Pfam" id="PF09454"/>
    </source>
</evidence>
<protein>
    <recommendedName>
        <fullName evidence="6">SB domain-containing protein</fullName>
    </recommendedName>
</protein>
<dbReference type="InterPro" id="IPR037202">
    <property type="entry name" value="ESCRT_assembly_dom"/>
</dbReference>
<keyword evidence="3" id="KW-0967">Endosome</keyword>
<evidence type="ECO:0000313" key="7">
    <source>
        <dbReference type="EMBL" id="KAF6369369.1"/>
    </source>
</evidence>
<dbReference type="Gene3D" id="6.10.140.820">
    <property type="match status" value="1"/>
</dbReference>
<dbReference type="GO" id="GO:0015031">
    <property type="term" value="P:protein transport"/>
    <property type="evidence" value="ECO:0007669"/>
    <property type="project" value="UniProtKB-KW"/>
</dbReference>
<keyword evidence="2" id="KW-0813">Transport</keyword>
<evidence type="ECO:0000256" key="1">
    <source>
        <dbReference type="ARBA" id="ARBA00004177"/>
    </source>
</evidence>
<accession>A0A7J7Z5H7</accession>